<protein>
    <submittedName>
        <fullName evidence="3">Uncharacterized protein</fullName>
    </submittedName>
</protein>
<keyword evidence="2" id="KW-0812">Transmembrane</keyword>
<feature type="region of interest" description="Disordered" evidence="1">
    <location>
        <begin position="308"/>
        <end position="336"/>
    </location>
</feature>
<dbReference type="EMBL" id="CP029487">
    <property type="protein sequence ID" value="QCT72240.1"/>
    <property type="molecule type" value="Genomic_DNA"/>
</dbReference>
<accession>A0A4P9C9H5</accession>
<feature type="transmembrane region" description="Helical" evidence="2">
    <location>
        <begin position="18"/>
        <end position="36"/>
    </location>
</feature>
<dbReference type="AlphaFoldDB" id="A0A4P9C9H5"/>
<feature type="compositionally biased region" description="Basic and acidic residues" evidence="1">
    <location>
        <begin position="320"/>
        <end position="336"/>
    </location>
</feature>
<proteinExistence type="predicted"/>
<feature type="transmembrane region" description="Helical" evidence="2">
    <location>
        <begin position="144"/>
        <end position="166"/>
    </location>
</feature>
<keyword evidence="2" id="KW-1133">Transmembrane helix</keyword>
<evidence type="ECO:0000256" key="1">
    <source>
        <dbReference type="SAM" id="MobiDB-lite"/>
    </source>
</evidence>
<feature type="transmembrane region" description="Helical" evidence="2">
    <location>
        <begin position="48"/>
        <end position="68"/>
    </location>
</feature>
<evidence type="ECO:0000313" key="4">
    <source>
        <dbReference type="Proteomes" id="UP000218387"/>
    </source>
</evidence>
<name>A0A4P9C9H5_EUBML</name>
<evidence type="ECO:0000313" key="3">
    <source>
        <dbReference type="EMBL" id="QCT72240.1"/>
    </source>
</evidence>
<feature type="transmembrane region" description="Helical" evidence="2">
    <location>
        <begin position="80"/>
        <end position="105"/>
    </location>
</feature>
<evidence type="ECO:0000256" key="2">
    <source>
        <dbReference type="SAM" id="Phobius"/>
    </source>
</evidence>
<feature type="region of interest" description="Disordered" evidence="1">
    <location>
        <begin position="198"/>
        <end position="238"/>
    </location>
</feature>
<sequence>MNQNNYHIKKRMSPIETALLGNLIYIVLVLILKNVLDLIGNDGNYKLWFGAIELVITAVYWIFLNWFLFRNPASHQDGSYAKYIFFSLLPILVFTIVSTVVIYAAPGTNFTSAWNEFTFLVAPTIFWYLPYGLIYHFVGSAIPIIVYFVICLILVVVFQSIGIAMGSGRRKKLRERAERREKEKEQISVEKVIEPYNKKRRPAASQQAAPQKPKKKVPPKQQPKKADPKDPFGDDDDQPQIIYTEAFSVITDEMLEEAERRKRENLEDKMADAAGPSGETEEILDHVEKGLIDEIDTEAVNRAIAETQRGLKAAKQPGRAPREKDNVLDREKSETQDITAELEHIRKLMSQNDKNKRK</sequence>
<feature type="region of interest" description="Disordered" evidence="1">
    <location>
        <begin position="254"/>
        <end position="282"/>
    </location>
</feature>
<dbReference type="Proteomes" id="UP000218387">
    <property type="component" value="Chromosome"/>
</dbReference>
<keyword evidence="4" id="KW-1185">Reference proteome</keyword>
<organism evidence="3 4">
    <name type="scientific">Eubacterium maltosivorans</name>
    <dbReference type="NCBI Taxonomy" id="2041044"/>
    <lineage>
        <taxon>Bacteria</taxon>
        <taxon>Bacillati</taxon>
        <taxon>Bacillota</taxon>
        <taxon>Clostridia</taxon>
        <taxon>Eubacteriales</taxon>
        <taxon>Eubacteriaceae</taxon>
        <taxon>Eubacterium</taxon>
    </lineage>
</organism>
<reference evidence="3 4" key="1">
    <citation type="submission" date="2018-05" db="EMBL/GenBank/DDBJ databases">
        <title>Genome comparison of Eubacterium sp.</title>
        <authorList>
            <person name="Feng Y."/>
            <person name="Sanchez-Andrea I."/>
            <person name="Stams A.J.M."/>
            <person name="De Vos W.M."/>
        </authorList>
    </citation>
    <scope>NUCLEOTIDE SEQUENCE [LARGE SCALE GENOMIC DNA]</scope>
    <source>
        <strain evidence="3 4">YI</strain>
    </source>
</reference>
<feature type="transmembrane region" description="Helical" evidence="2">
    <location>
        <begin position="117"/>
        <end position="138"/>
    </location>
</feature>
<dbReference type="RefSeq" id="WP_074616398.1">
    <property type="nucleotide sequence ID" value="NZ_CABJDW020000006.1"/>
</dbReference>
<keyword evidence="2" id="KW-0472">Membrane</keyword>
<dbReference type="KEGG" id="emt:CPZ25_013195"/>
<feature type="compositionally biased region" description="Basic and acidic residues" evidence="1">
    <location>
        <begin position="257"/>
        <end position="271"/>
    </location>
</feature>
<gene>
    <name evidence="3" type="ORF">CPZ25_013195</name>
</gene>